<evidence type="ECO:0000313" key="2">
    <source>
        <dbReference type="Proteomes" id="UP001162501"/>
    </source>
</evidence>
<proteinExistence type="predicted"/>
<evidence type="ECO:0000313" key="1">
    <source>
        <dbReference type="EMBL" id="CAI9690711.1"/>
    </source>
</evidence>
<gene>
    <name evidence="1" type="ORF">MRATA1EN3_LOCUS1924</name>
</gene>
<dbReference type="EMBL" id="OX596085">
    <property type="protein sequence ID" value="CAI9690711.1"/>
    <property type="molecule type" value="Genomic_DNA"/>
</dbReference>
<sequence length="999" mass="114560">MLEALGSLVTALWTTLHSGTVLLGAFVFLLFADFLKRKHPKNYPPGPLRLPFIGNFFQLDLGKGNLIPQQLVKKYGNIISLDFGAVHSIVITGLPYIKEALVYQEQNFVNRPRAPLQKRIFKNKGKFHDQNKKHKEQRKFALTTLRNFGLGRKSLEARIQEEITYLIQAIGEENAQPFDPHFTINNAVSNIICSITFGERFDYQDDQFQELLRLLGNVLCLQTSVWCQLYNVFPRIMDFLPGPRQKLFSSWEKLKMFIASVIENHRKDWNPAETRDFVDAYLLEIEKHKGNATSSFHDENLIYSTLDLFTAGTETTSTTLHWGLLLMALYPEIQEKVQAEIDRVLSQSEKVSTAARESMPYTNAVIHGVQRFGDVIPMHVPREVTVDTTLNGYHLTKGSMVMTNLTALHRDPKGWATPDTFNPEHFLENGQFKNRESFLPFSIGKRMCLGEQLARTELFIFITSLLQKFTFRPPANEKLSLNFRESLTNSPVSYRLSMLEALGSLAAALWAALRPGTVLLGAVVFLLLADFLKRRRPKNYPPGPPRLPFIGNFFQLDFDKAHLSLQRFVMKYGNIFSMDFGTFPSVLITGLPLIKEALVHQDQNFANRPLMPIEICIFNSKGLIMSNGHVWKEQRRFALTTLRNFGLGKKSLEERIQEEAAYLIQEIGEENGQPFNPHFTINNAVSNIICSITFGERFDYQDDQFQEMLRLFDEIMYLRTSVWCQLYNVFPSIMNFLPGPQQTLFSKWEKLKMFVANVIENHKRDWNPAEARDFIDAYLQEIEKHKDNAASCFHEENLIYNTLDLFFAGTETTSTTLHWGLLYMALYPEIQEKVQAEIDRVLGQSQKPSMATRESMPYTNAVIHEVLRMGNIVPLNVPREVAVDTTLAGYHLPKGTVVTTNLTALHRDPTEWATPDTFNPEHFLENGQFKKRESFLPFSIGKRMCLGEQLARTELFIFFTSLLQKFTFRPPENEKLSLKFRVSLTLAPVSHQLCAVPRG</sequence>
<reference evidence="1" key="1">
    <citation type="submission" date="2023-05" db="EMBL/GenBank/DDBJ databases">
        <authorList>
            <consortium name="ELIXIR-Norway"/>
        </authorList>
    </citation>
    <scope>NUCLEOTIDE SEQUENCE</scope>
</reference>
<accession>A0ACB0DR75</accession>
<protein>
    <submittedName>
        <fullName evidence="1">Uncharacterized protein</fullName>
    </submittedName>
</protein>
<dbReference type="Proteomes" id="UP001162501">
    <property type="component" value="Chromosome 1"/>
</dbReference>
<organism evidence="1 2">
    <name type="scientific">Rangifer tarandus platyrhynchus</name>
    <name type="common">Svalbard reindeer</name>
    <dbReference type="NCBI Taxonomy" id="3082113"/>
    <lineage>
        <taxon>Eukaryota</taxon>
        <taxon>Metazoa</taxon>
        <taxon>Chordata</taxon>
        <taxon>Craniata</taxon>
        <taxon>Vertebrata</taxon>
        <taxon>Euteleostomi</taxon>
        <taxon>Mammalia</taxon>
        <taxon>Eutheria</taxon>
        <taxon>Laurasiatheria</taxon>
        <taxon>Artiodactyla</taxon>
        <taxon>Ruminantia</taxon>
        <taxon>Pecora</taxon>
        <taxon>Cervidae</taxon>
        <taxon>Odocoileinae</taxon>
        <taxon>Rangifer</taxon>
    </lineage>
</organism>
<name>A0ACB0DR75_RANTA</name>